<gene>
    <name evidence="2" type="ORF">GCM10011383_33720</name>
</gene>
<evidence type="ECO:0000313" key="2">
    <source>
        <dbReference type="EMBL" id="GGF19399.1"/>
    </source>
</evidence>
<sequence>MQNSDAGFDHLASFYDLLASLVFGRTLRRAQQAALSGLPVGAPRLLIIGGGTGWILGEVLRRCPAAQILYVEASAGMLRQSRAALRRTAAAHEAQVEFRLGTEAALKSGETFDVVITFFFLDLFETVRFGAVLRQLNAVRRPGGRWLLADFCKPNGWWQRALLAVMYQFFRVTTGISARQLPAIHAGLANLGLHPRRQQWFYAGMIEATVFEEKPAL</sequence>
<dbReference type="Proteomes" id="UP000632273">
    <property type="component" value="Unassembled WGS sequence"/>
</dbReference>
<dbReference type="SUPFAM" id="SSF53335">
    <property type="entry name" value="S-adenosyl-L-methionine-dependent methyltransferases"/>
    <property type="match status" value="1"/>
</dbReference>
<accession>A0ABQ1UKY2</accession>
<dbReference type="RefSeq" id="WP_188815202.1">
    <property type="nucleotide sequence ID" value="NZ_BMHT01000006.1"/>
</dbReference>
<dbReference type="Gene3D" id="3.40.50.150">
    <property type="entry name" value="Vaccinia Virus protein VP39"/>
    <property type="match status" value="1"/>
</dbReference>
<reference evidence="3" key="1">
    <citation type="journal article" date="2019" name="Int. J. Syst. Evol. Microbiol.">
        <title>The Global Catalogue of Microorganisms (GCM) 10K type strain sequencing project: providing services to taxonomists for standard genome sequencing and annotation.</title>
        <authorList>
            <consortium name="The Broad Institute Genomics Platform"/>
            <consortium name="The Broad Institute Genome Sequencing Center for Infectious Disease"/>
            <person name="Wu L."/>
            <person name="Ma J."/>
        </authorList>
    </citation>
    <scope>NUCLEOTIDE SEQUENCE [LARGE SCALE GENOMIC DNA]</scope>
    <source>
        <strain evidence="3">CGMCC 1.15197</strain>
    </source>
</reference>
<proteinExistence type="predicted"/>
<feature type="domain" description="Methyltransferase type 12" evidence="1">
    <location>
        <begin position="46"/>
        <end position="145"/>
    </location>
</feature>
<comment type="caution">
    <text evidence="2">The sequence shown here is derived from an EMBL/GenBank/DDBJ whole genome shotgun (WGS) entry which is preliminary data.</text>
</comment>
<evidence type="ECO:0000313" key="3">
    <source>
        <dbReference type="Proteomes" id="UP000632273"/>
    </source>
</evidence>
<dbReference type="EMBL" id="BMHT01000006">
    <property type="protein sequence ID" value="GGF19399.1"/>
    <property type="molecule type" value="Genomic_DNA"/>
</dbReference>
<dbReference type="Pfam" id="PF08242">
    <property type="entry name" value="Methyltransf_12"/>
    <property type="match status" value="1"/>
</dbReference>
<evidence type="ECO:0000259" key="1">
    <source>
        <dbReference type="Pfam" id="PF08242"/>
    </source>
</evidence>
<keyword evidence="3" id="KW-1185">Reference proteome</keyword>
<organism evidence="2 3">
    <name type="scientific">Hymenobacter cavernae</name>
    <dbReference type="NCBI Taxonomy" id="2044852"/>
    <lineage>
        <taxon>Bacteria</taxon>
        <taxon>Pseudomonadati</taxon>
        <taxon>Bacteroidota</taxon>
        <taxon>Cytophagia</taxon>
        <taxon>Cytophagales</taxon>
        <taxon>Hymenobacteraceae</taxon>
        <taxon>Hymenobacter</taxon>
    </lineage>
</organism>
<protein>
    <recommendedName>
        <fullName evidence="1">Methyltransferase type 12 domain-containing protein</fullName>
    </recommendedName>
</protein>
<dbReference type="InterPro" id="IPR013217">
    <property type="entry name" value="Methyltransf_12"/>
</dbReference>
<dbReference type="CDD" id="cd02440">
    <property type="entry name" value="AdoMet_MTases"/>
    <property type="match status" value="1"/>
</dbReference>
<dbReference type="InterPro" id="IPR029063">
    <property type="entry name" value="SAM-dependent_MTases_sf"/>
</dbReference>
<name>A0ABQ1UKY2_9BACT</name>